<evidence type="ECO:0000256" key="4">
    <source>
        <dbReference type="SAM" id="MobiDB-lite"/>
    </source>
</evidence>
<dbReference type="Pfam" id="PF00071">
    <property type="entry name" value="Ras"/>
    <property type="match status" value="1"/>
</dbReference>
<accession>A0A1E4T3R5</accession>
<keyword evidence="3" id="KW-0342">GTP-binding</keyword>
<dbReference type="InterPro" id="IPR001806">
    <property type="entry name" value="Small_GTPase"/>
</dbReference>
<gene>
    <name evidence="5" type="ORF">CANARDRAFT_175268</name>
</gene>
<reference evidence="6" key="1">
    <citation type="submission" date="2016-04" db="EMBL/GenBank/DDBJ databases">
        <title>Comparative genomics of biotechnologically important yeasts.</title>
        <authorList>
            <consortium name="DOE Joint Genome Institute"/>
            <person name="Riley R."/>
            <person name="Haridas S."/>
            <person name="Wolfe K.H."/>
            <person name="Lopes M.R."/>
            <person name="Hittinger C.T."/>
            <person name="Goker M."/>
            <person name="Salamov A."/>
            <person name="Wisecaver J."/>
            <person name="Long T.M."/>
            <person name="Aerts A.L."/>
            <person name="Barry K."/>
            <person name="Choi C."/>
            <person name="Clum A."/>
            <person name="Coughlan A.Y."/>
            <person name="Deshpande S."/>
            <person name="Douglass A.P."/>
            <person name="Hanson S.J."/>
            <person name="Klenk H.-P."/>
            <person name="Labutti K."/>
            <person name="Lapidus A."/>
            <person name="Lindquist E."/>
            <person name="Lipzen A."/>
            <person name="Meier-Kolthoff J.P."/>
            <person name="Ohm R.A."/>
            <person name="Otillar R.P."/>
            <person name="Pangilinan J."/>
            <person name="Peng Y."/>
            <person name="Rokas A."/>
            <person name="Rosa C.A."/>
            <person name="Scheuner C."/>
            <person name="Sibirny A.A."/>
            <person name="Slot J.C."/>
            <person name="Stielow J.B."/>
            <person name="Sun H."/>
            <person name="Kurtzman C.P."/>
            <person name="Blackwell M."/>
            <person name="Grigoriev I.V."/>
            <person name="Jeffries T.W."/>
        </authorList>
    </citation>
    <scope>NUCLEOTIDE SEQUENCE [LARGE SCALE GENOMIC DNA]</scope>
    <source>
        <strain evidence="6">NRRL YB-2248</strain>
    </source>
</reference>
<dbReference type="SMART" id="SM00174">
    <property type="entry name" value="RHO"/>
    <property type="match status" value="1"/>
</dbReference>
<dbReference type="InterPro" id="IPR003578">
    <property type="entry name" value="Small_GTPase_Rho"/>
</dbReference>
<keyword evidence="6" id="KW-1185">Reference proteome</keyword>
<dbReference type="SMART" id="SM00173">
    <property type="entry name" value="RAS"/>
    <property type="match status" value="1"/>
</dbReference>
<dbReference type="GO" id="GO:0003924">
    <property type="term" value="F:GTPase activity"/>
    <property type="evidence" value="ECO:0007669"/>
    <property type="project" value="InterPro"/>
</dbReference>
<dbReference type="OrthoDB" id="8830751at2759"/>
<dbReference type="SUPFAM" id="SSF52540">
    <property type="entry name" value="P-loop containing nucleoside triphosphate hydrolases"/>
    <property type="match status" value="1"/>
</dbReference>
<evidence type="ECO:0000256" key="2">
    <source>
        <dbReference type="ARBA" id="ARBA00022741"/>
    </source>
</evidence>
<dbReference type="PROSITE" id="PS51420">
    <property type="entry name" value="RHO"/>
    <property type="match status" value="1"/>
</dbReference>
<dbReference type="STRING" id="983967.A0A1E4T3R5"/>
<protein>
    <submittedName>
        <fullName evidence="5">Uncharacterized protein</fullName>
    </submittedName>
</protein>
<dbReference type="Gene3D" id="3.40.50.300">
    <property type="entry name" value="P-loop containing nucleotide triphosphate hydrolases"/>
    <property type="match status" value="1"/>
</dbReference>
<dbReference type="PRINTS" id="PR00449">
    <property type="entry name" value="RASTRNSFRMNG"/>
</dbReference>
<dbReference type="GO" id="GO:0005525">
    <property type="term" value="F:GTP binding"/>
    <property type="evidence" value="ECO:0007669"/>
    <property type="project" value="UniProtKB-KW"/>
</dbReference>
<dbReference type="Proteomes" id="UP000094801">
    <property type="component" value="Unassembled WGS sequence"/>
</dbReference>
<evidence type="ECO:0000313" key="6">
    <source>
        <dbReference type="Proteomes" id="UP000094801"/>
    </source>
</evidence>
<dbReference type="FunFam" id="3.40.50.300:FF:001447">
    <property type="entry name" value="Ras-related protein Rab-1B"/>
    <property type="match status" value="1"/>
</dbReference>
<evidence type="ECO:0000313" key="5">
    <source>
        <dbReference type="EMBL" id="ODV86362.1"/>
    </source>
</evidence>
<dbReference type="SMART" id="SM00175">
    <property type="entry name" value="RAB"/>
    <property type="match status" value="1"/>
</dbReference>
<dbReference type="NCBIfam" id="TIGR00231">
    <property type="entry name" value="small_GTP"/>
    <property type="match status" value="1"/>
</dbReference>
<feature type="compositionally biased region" description="Polar residues" evidence="4">
    <location>
        <begin position="234"/>
        <end position="243"/>
    </location>
</feature>
<organism evidence="5 6">
    <name type="scientific">[Candida] arabinofermentans NRRL YB-2248</name>
    <dbReference type="NCBI Taxonomy" id="983967"/>
    <lineage>
        <taxon>Eukaryota</taxon>
        <taxon>Fungi</taxon>
        <taxon>Dikarya</taxon>
        <taxon>Ascomycota</taxon>
        <taxon>Saccharomycotina</taxon>
        <taxon>Pichiomycetes</taxon>
        <taxon>Pichiales</taxon>
        <taxon>Pichiaceae</taxon>
        <taxon>Ogataea</taxon>
        <taxon>Ogataea/Candida clade</taxon>
    </lineage>
</organism>
<dbReference type="PROSITE" id="PS51419">
    <property type="entry name" value="RAB"/>
    <property type="match status" value="1"/>
</dbReference>
<evidence type="ECO:0000256" key="3">
    <source>
        <dbReference type="ARBA" id="ARBA00023134"/>
    </source>
</evidence>
<dbReference type="PANTHER" id="PTHR24072">
    <property type="entry name" value="RHO FAMILY GTPASE"/>
    <property type="match status" value="1"/>
</dbReference>
<dbReference type="InterPro" id="IPR027417">
    <property type="entry name" value="P-loop_NTPase"/>
</dbReference>
<dbReference type="AlphaFoldDB" id="A0A1E4T3R5"/>
<name>A0A1E4T3R5_9ASCO</name>
<dbReference type="InterPro" id="IPR005225">
    <property type="entry name" value="Small_GTP-bd"/>
</dbReference>
<feature type="compositionally biased region" description="Low complexity" evidence="4">
    <location>
        <begin position="206"/>
        <end position="233"/>
    </location>
</feature>
<evidence type="ECO:0000256" key="1">
    <source>
        <dbReference type="ARBA" id="ARBA00022481"/>
    </source>
</evidence>
<dbReference type="EMBL" id="KV453850">
    <property type="protein sequence ID" value="ODV86362.1"/>
    <property type="molecule type" value="Genomic_DNA"/>
</dbReference>
<feature type="region of interest" description="Disordered" evidence="4">
    <location>
        <begin position="206"/>
        <end position="250"/>
    </location>
</feature>
<sequence length="250" mass="27446">MSATDYKLPTNLQAFQQTKINQQNYVKEIKIVVIGDSGCGKTSLLINFKDNKPASYEDYIPTIFETYNCFVSNNNGGQIFKLSLHDTAGQEDFEGLRIPIYSDVDIVIACYSVDSQPSLANIQESWIPEVQNYQPDVPIVLVGTKCDLKNQLSSDQLVSESDELLVCNSIGSNVVGHLQASAVTTENVHKVFDVCVSQIANKLNSQSNTTTTNNTVSKQQQQQSKINSSSNKTPIQNSNSESESGCCIIT</sequence>
<proteinExistence type="predicted"/>
<dbReference type="GO" id="GO:0007264">
    <property type="term" value="P:small GTPase-mediated signal transduction"/>
    <property type="evidence" value="ECO:0007669"/>
    <property type="project" value="InterPro"/>
</dbReference>
<dbReference type="PROSITE" id="PS51421">
    <property type="entry name" value="RAS"/>
    <property type="match status" value="1"/>
</dbReference>
<keyword evidence="2" id="KW-0547">Nucleotide-binding</keyword>
<keyword evidence="1" id="KW-0488">Methylation</keyword>